<evidence type="ECO:0000256" key="1">
    <source>
        <dbReference type="ARBA" id="ARBA00001933"/>
    </source>
</evidence>
<comment type="catalytic activity">
    <reaction evidence="13">
        <text>L-leucine + 2-oxoglutarate = 4-methyl-2-oxopentanoate + L-glutamate</text>
        <dbReference type="Rhea" id="RHEA:18321"/>
        <dbReference type="ChEBI" id="CHEBI:16810"/>
        <dbReference type="ChEBI" id="CHEBI:17865"/>
        <dbReference type="ChEBI" id="CHEBI:29985"/>
        <dbReference type="ChEBI" id="CHEBI:57427"/>
        <dbReference type="EC" id="2.6.1.42"/>
    </reaction>
</comment>
<proteinExistence type="inferred from homology"/>
<organism evidence="16 17">
    <name type="scientific">Methylobrevis albus</name>
    <dbReference type="NCBI Taxonomy" id="2793297"/>
    <lineage>
        <taxon>Bacteria</taxon>
        <taxon>Pseudomonadati</taxon>
        <taxon>Pseudomonadota</taxon>
        <taxon>Alphaproteobacteria</taxon>
        <taxon>Hyphomicrobiales</taxon>
        <taxon>Pleomorphomonadaceae</taxon>
        <taxon>Methylobrevis</taxon>
    </lineage>
</organism>
<keyword evidence="10" id="KW-0100">Branched-chain amino acid biosynthesis</keyword>
<comment type="pathway">
    <text evidence="4">Amino-acid biosynthesis; L-valine biosynthesis; L-valine from pyruvate: step 4/4.</text>
</comment>
<evidence type="ECO:0000256" key="10">
    <source>
        <dbReference type="ARBA" id="ARBA00023304"/>
    </source>
</evidence>
<comment type="cofactor">
    <cofactor evidence="1 15">
        <name>pyridoxal 5'-phosphate</name>
        <dbReference type="ChEBI" id="CHEBI:597326"/>
    </cofactor>
</comment>
<evidence type="ECO:0000256" key="5">
    <source>
        <dbReference type="ARBA" id="ARBA00005072"/>
    </source>
</evidence>
<dbReference type="FunFam" id="3.20.10.10:FF:000002">
    <property type="entry name" value="D-alanine aminotransferase"/>
    <property type="match status" value="1"/>
</dbReference>
<evidence type="ECO:0000256" key="3">
    <source>
        <dbReference type="ARBA" id="ARBA00004824"/>
    </source>
</evidence>
<comment type="catalytic activity">
    <reaction evidence="12">
        <text>L-isoleucine + 2-oxoglutarate = (S)-3-methyl-2-oxopentanoate + L-glutamate</text>
        <dbReference type="Rhea" id="RHEA:24801"/>
        <dbReference type="ChEBI" id="CHEBI:16810"/>
        <dbReference type="ChEBI" id="CHEBI:29985"/>
        <dbReference type="ChEBI" id="CHEBI:35146"/>
        <dbReference type="ChEBI" id="CHEBI:58045"/>
        <dbReference type="EC" id="2.6.1.42"/>
    </reaction>
</comment>
<dbReference type="SUPFAM" id="SSF56752">
    <property type="entry name" value="D-aminoacid aminotransferase-like PLP-dependent enzymes"/>
    <property type="match status" value="1"/>
</dbReference>
<comment type="similarity">
    <text evidence="6 14">Belongs to the class-IV pyridoxal-phosphate-dependent aminotransferase family.</text>
</comment>
<evidence type="ECO:0000313" key="17">
    <source>
        <dbReference type="Proteomes" id="UP000631694"/>
    </source>
</evidence>
<protein>
    <recommendedName>
        <fullName evidence="8">Probable branched-chain-amino-acid aminotransferase</fullName>
        <ecNumber evidence="7">2.6.1.42</ecNumber>
    </recommendedName>
</protein>
<dbReference type="GO" id="GO:0004084">
    <property type="term" value="F:branched-chain-amino-acid transaminase activity"/>
    <property type="evidence" value="ECO:0007669"/>
    <property type="project" value="UniProtKB-EC"/>
</dbReference>
<comment type="pathway">
    <text evidence="5">Amino-acid biosynthesis; L-leucine biosynthesis; L-leucine from 3-methyl-2-oxobutanoate: step 4/4.</text>
</comment>
<dbReference type="GO" id="GO:0005829">
    <property type="term" value="C:cytosol"/>
    <property type="evidence" value="ECO:0007669"/>
    <property type="project" value="TreeGrafter"/>
</dbReference>
<sequence>MAEWSETWTYIDGGWRSGNEPVLGPRSHAFWQGSSVFDGARAFEGVMPDLDLHCARVNRSAVAMGLAATMAAGEIAELAREGVAKFAAGTAVYIRPMYWAEEGGFMGVDPLAASTRFCLCLYETPMPAPTGFTATISSFRRPSYEVAPTDAKAGCLYPNSGRALREAKARGFENAIMCDMLGNIAETATSNLFLVKDGKVATPVPNGSFLNGITRQRTINLLRAAGMDVAETQLRPRDFLEADEVFSTGNYSKVVPVTQIDGRHFQPGPVMAKARELYWDFAHG</sequence>
<dbReference type="PANTHER" id="PTHR42743:SF11">
    <property type="entry name" value="AMINODEOXYCHORISMATE LYASE"/>
    <property type="match status" value="1"/>
</dbReference>
<dbReference type="Gene3D" id="3.30.470.10">
    <property type="match status" value="1"/>
</dbReference>
<keyword evidence="16" id="KW-0808">Transferase</keyword>
<dbReference type="InterPro" id="IPR043131">
    <property type="entry name" value="BCAT-like_N"/>
</dbReference>
<evidence type="ECO:0000256" key="15">
    <source>
        <dbReference type="RuleBase" id="RU004516"/>
    </source>
</evidence>
<dbReference type="PANTHER" id="PTHR42743">
    <property type="entry name" value="AMINO-ACID AMINOTRANSFERASE"/>
    <property type="match status" value="1"/>
</dbReference>
<evidence type="ECO:0000256" key="14">
    <source>
        <dbReference type="RuleBase" id="RU004106"/>
    </source>
</evidence>
<evidence type="ECO:0000256" key="6">
    <source>
        <dbReference type="ARBA" id="ARBA00009320"/>
    </source>
</evidence>
<comment type="caution">
    <text evidence="16">The sequence shown here is derived from an EMBL/GenBank/DDBJ whole genome shotgun (WGS) entry which is preliminary data.</text>
</comment>
<keyword evidence="16" id="KW-0032">Aminotransferase</keyword>
<dbReference type="Pfam" id="PF01063">
    <property type="entry name" value="Aminotran_4"/>
    <property type="match status" value="1"/>
</dbReference>
<dbReference type="GO" id="GO:0009082">
    <property type="term" value="P:branched-chain amino acid biosynthetic process"/>
    <property type="evidence" value="ECO:0007669"/>
    <property type="project" value="UniProtKB-KW"/>
</dbReference>
<dbReference type="InterPro" id="IPR043132">
    <property type="entry name" value="BCAT-like_C"/>
</dbReference>
<gene>
    <name evidence="16" type="ORF">I5731_04580</name>
</gene>
<dbReference type="InterPro" id="IPR001544">
    <property type="entry name" value="Aminotrans_IV"/>
</dbReference>
<reference evidence="16" key="1">
    <citation type="submission" date="2020-12" db="EMBL/GenBank/DDBJ databases">
        <title>Methylobrevis albus sp. nov., isolated from fresh water lack sediment.</title>
        <authorList>
            <person name="Zou Q."/>
        </authorList>
    </citation>
    <scope>NUCLEOTIDE SEQUENCE</scope>
    <source>
        <strain evidence="16">L22</strain>
    </source>
</reference>
<dbReference type="InterPro" id="IPR050571">
    <property type="entry name" value="Class-IV_PLP-Dep_Aminotrnsfr"/>
</dbReference>
<comment type="pathway">
    <text evidence="3">Amino-acid biosynthesis; L-isoleucine biosynthesis; L-isoleucine from 2-oxobutanoate: step 4/4.</text>
</comment>
<evidence type="ECO:0000256" key="4">
    <source>
        <dbReference type="ARBA" id="ARBA00004931"/>
    </source>
</evidence>
<evidence type="ECO:0000256" key="8">
    <source>
        <dbReference type="ARBA" id="ARBA00014472"/>
    </source>
</evidence>
<evidence type="ECO:0000313" key="16">
    <source>
        <dbReference type="EMBL" id="MBH0237089.1"/>
    </source>
</evidence>
<dbReference type="EMBL" id="JADZLT010000041">
    <property type="protein sequence ID" value="MBH0237089.1"/>
    <property type="molecule type" value="Genomic_DNA"/>
</dbReference>
<keyword evidence="9 15" id="KW-0663">Pyridoxal phosphate</keyword>
<keyword evidence="10" id="KW-0028">Amino-acid biosynthesis</keyword>
<dbReference type="PROSITE" id="PS00770">
    <property type="entry name" value="AA_TRANSFER_CLASS_4"/>
    <property type="match status" value="1"/>
</dbReference>
<dbReference type="NCBIfam" id="NF009896">
    <property type="entry name" value="PRK13356.1"/>
    <property type="match status" value="1"/>
</dbReference>
<accession>A0A931I0H5</accession>
<dbReference type="AlphaFoldDB" id="A0A931I0H5"/>
<evidence type="ECO:0000256" key="12">
    <source>
        <dbReference type="ARBA" id="ARBA00048798"/>
    </source>
</evidence>
<dbReference type="Gene3D" id="3.20.10.10">
    <property type="entry name" value="D-amino Acid Aminotransferase, subunit A, domain 2"/>
    <property type="match status" value="1"/>
</dbReference>
<dbReference type="EC" id="2.6.1.42" evidence="7"/>
<evidence type="ECO:0000256" key="2">
    <source>
        <dbReference type="ARBA" id="ARBA00003109"/>
    </source>
</evidence>
<comment type="catalytic activity">
    <reaction evidence="11">
        <text>L-valine + 2-oxoglutarate = 3-methyl-2-oxobutanoate + L-glutamate</text>
        <dbReference type="Rhea" id="RHEA:24813"/>
        <dbReference type="ChEBI" id="CHEBI:11851"/>
        <dbReference type="ChEBI" id="CHEBI:16810"/>
        <dbReference type="ChEBI" id="CHEBI:29985"/>
        <dbReference type="ChEBI" id="CHEBI:57762"/>
        <dbReference type="EC" id="2.6.1.42"/>
    </reaction>
</comment>
<keyword evidence="17" id="KW-1185">Reference proteome</keyword>
<comment type="function">
    <text evidence="2">Acts on leucine, isoleucine and valine.</text>
</comment>
<dbReference type="GO" id="GO:0008652">
    <property type="term" value="P:amino acid biosynthetic process"/>
    <property type="evidence" value="ECO:0007669"/>
    <property type="project" value="UniProtKB-ARBA"/>
</dbReference>
<name>A0A931I0H5_9HYPH</name>
<evidence type="ECO:0000256" key="9">
    <source>
        <dbReference type="ARBA" id="ARBA00022898"/>
    </source>
</evidence>
<dbReference type="InterPro" id="IPR018300">
    <property type="entry name" value="Aminotrans_IV_CS"/>
</dbReference>
<dbReference type="InterPro" id="IPR036038">
    <property type="entry name" value="Aminotransferase-like"/>
</dbReference>
<evidence type="ECO:0000256" key="11">
    <source>
        <dbReference type="ARBA" id="ARBA00048212"/>
    </source>
</evidence>
<evidence type="ECO:0000256" key="13">
    <source>
        <dbReference type="ARBA" id="ARBA00049229"/>
    </source>
</evidence>
<dbReference type="Proteomes" id="UP000631694">
    <property type="component" value="Unassembled WGS sequence"/>
</dbReference>
<evidence type="ECO:0000256" key="7">
    <source>
        <dbReference type="ARBA" id="ARBA00013053"/>
    </source>
</evidence>